<protein>
    <submittedName>
        <fullName evidence="7">Peptidase S9</fullName>
    </submittedName>
</protein>
<keyword evidence="2" id="KW-0645">Protease</keyword>
<keyword evidence="8" id="KW-1185">Reference proteome</keyword>
<evidence type="ECO:0000313" key="7">
    <source>
        <dbReference type="EMBL" id="ONM43907.1"/>
    </source>
</evidence>
<dbReference type="Gene3D" id="3.40.50.1820">
    <property type="entry name" value="alpha/beta hydrolase"/>
    <property type="match status" value="1"/>
</dbReference>
<dbReference type="Pfam" id="PF00326">
    <property type="entry name" value="Peptidase_S9"/>
    <property type="match status" value="1"/>
</dbReference>
<dbReference type="GO" id="GO:0004252">
    <property type="term" value="F:serine-type endopeptidase activity"/>
    <property type="evidence" value="ECO:0007669"/>
    <property type="project" value="InterPro"/>
</dbReference>
<dbReference type="InterPro" id="IPR002470">
    <property type="entry name" value="Peptidase_S9A"/>
</dbReference>
<dbReference type="Proteomes" id="UP000242847">
    <property type="component" value="Unassembled WGS sequence"/>
</dbReference>
<dbReference type="SUPFAM" id="SSF53474">
    <property type="entry name" value="alpha/beta-Hydrolases"/>
    <property type="match status" value="1"/>
</dbReference>
<evidence type="ECO:0000256" key="1">
    <source>
        <dbReference type="ARBA" id="ARBA00005228"/>
    </source>
</evidence>
<sequence>MRPDLKAPQARRVAGTDPYQWLQERDNADVIAYLEAENHYTEQWLAPAHSLREQLFQEIRRRIRETDLGLPSVRDNWLYYQRTEAGAEYPRYYRCQRQSELSLEIDTASEQLLLDPNQLAEQHPFLEVGDFSVSPDQNWLAYSLDTQGNEVYQLFVRSLIDEQQYSLPLEQAAGTLCWANDNRTLFAISLDASARPATLWRLRQDADPVRVFEENDPLFYLDVYRSSSDRYICVASSSKNTSELQYLPADEPATPLQYLAPRRSGHEYDADHGEQGFVIRSNSLGENFGLFVCDPAMPGEDNWQVLRAVDDSRTLEGVELQRSALILQYRNAGLVQLEVQPNNSPGYLVEMPDAVYSLHVQGGEQYNSPQVRLRYESLNRPAEILALTLADGSQRVLRTTPVEGQFSPDDYQVQRLWAVADDGARIPISLIEPVNTQGSSPLYLYGYGAYGASMDPWFSHARLSLLQRGWRFAIAHVRGGADMGENWYQQGKLEHKANTFSDFIRCAEQLISLGKTDSSQLAIAGGSAGGLLIGNVINQRPELFRAAVADVPFVDVWNTMNNPELPLTIGEYEEWGNPAEPEVAARIKGYAPYENVRAQAYPALLVTAGYHDVRVQYWEAAKWVARLRATRSNDEPLLLRTQMTAGHGGASGRYQAMREVAEEYAFLLRVIG</sequence>
<comment type="similarity">
    <text evidence="1">Belongs to the peptidase S9A family.</text>
</comment>
<keyword evidence="3" id="KW-0378">Hydrolase</keyword>
<dbReference type="EMBL" id="MUBC01000020">
    <property type="protein sequence ID" value="ONM43907.1"/>
    <property type="molecule type" value="Genomic_DNA"/>
</dbReference>
<dbReference type="InterPro" id="IPR051543">
    <property type="entry name" value="Serine_Peptidase_S9A"/>
</dbReference>
<dbReference type="PANTHER" id="PTHR11757">
    <property type="entry name" value="PROTEASE FAMILY S9A OLIGOPEPTIDASE"/>
    <property type="match status" value="1"/>
</dbReference>
<proteinExistence type="inferred from homology"/>
<reference evidence="7 8" key="1">
    <citation type="submission" date="2017-01" db="EMBL/GenBank/DDBJ databases">
        <title>Draft genome sequence of Pseudomonas pachastrellae type strain CCUG 46540T from a deep sea.</title>
        <authorList>
            <person name="Gomila M."/>
            <person name="Mulet M."/>
            <person name="Lalucat J."/>
            <person name="Garcia-Valdes E."/>
        </authorList>
    </citation>
    <scope>NUCLEOTIDE SEQUENCE [LARGE SCALE GENOMIC DNA]</scope>
    <source>
        <strain evidence="7 8">CCUG 46540</strain>
    </source>
</reference>
<feature type="domain" description="Peptidase S9 prolyl oligopeptidase catalytic" evidence="5">
    <location>
        <begin position="457"/>
        <end position="671"/>
    </location>
</feature>
<comment type="caution">
    <text evidence="7">The sequence shown here is derived from an EMBL/GenBank/DDBJ whole genome shotgun (WGS) entry which is preliminary data.</text>
</comment>
<dbReference type="SUPFAM" id="SSF50993">
    <property type="entry name" value="Peptidase/esterase 'gauge' domain"/>
    <property type="match status" value="1"/>
</dbReference>
<feature type="domain" description="Peptidase S9A N-terminal" evidence="6">
    <location>
        <begin position="16"/>
        <end position="398"/>
    </location>
</feature>
<dbReference type="STRING" id="254161.SAMN05216256_11554"/>
<dbReference type="InterPro" id="IPR023302">
    <property type="entry name" value="Pept_S9A_N"/>
</dbReference>
<gene>
    <name evidence="7" type="ORF">BXT89_10620</name>
</gene>
<dbReference type="PANTHER" id="PTHR11757:SF19">
    <property type="entry name" value="PROLYL ENDOPEPTIDASE-LIKE"/>
    <property type="match status" value="1"/>
</dbReference>
<evidence type="ECO:0000256" key="3">
    <source>
        <dbReference type="ARBA" id="ARBA00022801"/>
    </source>
</evidence>
<keyword evidence="4" id="KW-0720">Serine protease</keyword>
<dbReference type="Pfam" id="PF02897">
    <property type="entry name" value="Peptidase_S9_N"/>
    <property type="match status" value="1"/>
</dbReference>
<dbReference type="InterPro" id="IPR001375">
    <property type="entry name" value="Peptidase_S9_cat"/>
</dbReference>
<dbReference type="RefSeq" id="WP_083727471.1">
    <property type="nucleotide sequence ID" value="NZ_FOUD01000015.1"/>
</dbReference>
<evidence type="ECO:0000256" key="4">
    <source>
        <dbReference type="ARBA" id="ARBA00022825"/>
    </source>
</evidence>
<name>A0A1S8DHN6_9GAMM</name>
<evidence type="ECO:0000259" key="6">
    <source>
        <dbReference type="Pfam" id="PF02897"/>
    </source>
</evidence>
<dbReference type="AlphaFoldDB" id="A0A1S8DHN6"/>
<dbReference type="InterPro" id="IPR029058">
    <property type="entry name" value="AB_hydrolase_fold"/>
</dbReference>
<dbReference type="GO" id="GO:0006508">
    <property type="term" value="P:proteolysis"/>
    <property type="evidence" value="ECO:0007669"/>
    <property type="project" value="UniProtKB-KW"/>
</dbReference>
<evidence type="ECO:0000259" key="5">
    <source>
        <dbReference type="Pfam" id="PF00326"/>
    </source>
</evidence>
<accession>A0A1S8DHN6</accession>
<evidence type="ECO:0000313" key="8">
    <source>
        <dbReference type="Proteomes" id="UP000242847"/>
    </source>
</evidence>
<dbReference type="PRINTS" id="PR00862">
    <property type="entry name" value="PROLIGOPTASE"/>
</dbReference>
<evidence type="ECO:0000256" key="2">
    <source>
        <dbReference type="ARBA" id="ARBA00022670"/>
    </source>
</evidence>
<dbReference type="Gene3D" id="2.130.10.120">
    <property type="entry name" value="Prolyl oligopeptidase, N-terminal domain"/>
    <property type="match status" value="1"/>
</dbReference>
<dbReference type="OrthoDB" id="9801421at2"/>
<organism evidence="7 8">
    <name type="scientific">Halopseudomonas pachastrellae</name>
    <dbReference type="NCBI Taxonomy" id="254161"/>
    <lineage>
        <taxon>Bacteria</taxon>
        <taxon>Pseudomonadati</taxon>
        <taxon>Pseudomonadota</taxon>
        <taxon>Gammaproteobacteria</taxon>
        <taxon>Pseudomonadales</taxon>
        <taxon>Pseudomonadaceae</taxon>
        <taxon>Halopseudomonas</taxon>
    </lineage>
</organism>